<dbReference type="AlphaFoldDB" id="A0A5J4K572"/>
<evidence type="ECO:0000259" key="1">
    <source>
        <dbReference type="PROSITE" id="PS51186"/>
    </source>
</evidence>
<dbReference type="PROSITE" id="PS51186">
    <property type="entry name" value="GNAT"/>
    <property type="match status" value="1"/>
</dbReference>
<name>A0A5J4K572_9CHLR</name>
<dbReference type="Pfam" id="PF00583">
    <property type="entry name" value="Acetyltransf_1"/>
    <property type="match status" value="1"/>
</dbReference>
<dbReference type="InterPro" id="IPR016181">
    <property type="entry name" value="Acyl_CoA_acyltransferase"/>
</dbReference>
<keyword evidence="3" id="KW-1185">Reference proteome</keyword>
<dbReference type="GO" id="GO:0016747">
    <property type="term" value="F:acyltransferase activity, transferring groups other than amino-acyl groups"/>
    <property type="evidence" value="ECO:0007669"/>
    <property type="project" value="InterPro"/>
</dbReference>
<dbReference type="RefSeq" id="WP_151726852.1">
    <property type="nucleotide sequence ID" value="NZ_BKZV01000001.1"/>
</dbReference>
<protein>
    <recommendedName>
        <fullName evidence="1">N-acetyltransferase domain-containing protein</fullName>
    </recommendedName>
</protein>
<dbReference type="EMBL" id="BKZV01000001">
    <property type="protein sequence ID" value="GER81877.1"/>
    <property type="molecule type" value="Genomic_DNA"/>
</dbReference>
<reference evidence="2 3" key="1">
    <citation type="journal article" date="2019" name="Int. J. Syst. Evol. Microbiol.">
        <title>Thermogemmatispora aurantia sp. nov. and Thermogemmatispora argillosa sp. nov., within the class Ktedonobacteria, and emended description of the genus Thermogemmatispora.</title>
        <authorList>
            <person name="Zheng Y."/>
            <person name="Wang C.M."/>
            <person name="Sakai Y."/>
            <person name="Abe K."/>
            <person name="Yokota A."/>
            <person name="Yabe S."/>
        </authorList>
    </citation>
    <scope>NUCLEOTIDE SEQUENCE [LARGE SCALE GENOMIC DNA]</scope>
    <source>
        <strain evidence="2 3">A1-2</strain>
    </source>
</reference>
<comment type="caution">
    <text evidence="2">The sequence shown here is derived from an EMBL/GenBank/DDBJ whole genome shotgun (WGS) entry which is preliminary data.</text>
</comment>
<dbReference type="InterPro" id="IPR000182">
    <property type="entry name" value="GNAT_dom"/>
</dbReference>
<organism evidence="2 3">
    <name type="scientific">Thermogemmatispora aurantia</name>
    <dbReference type="NCBI Taxonomy" id="2045279"/>
    <lineage>
        <taxon>Bacteria</taxon>
        <taxon>Bacillati</taxon>
        <taxon>Chloroflexota</taxon>
        <taxon>Ktedonobacteria</taxon>
        <taxon>Thermogemmatisporales</taxon>
        <taxon>Thermogemmatisporaceae</taxon>
        <taxon>Thermogemmatispora</taxon>
    </lineage>
</organism>
<gene>
    <name evidence="2" type="ORF">KTAU_05150</name>
</gene>
<dbReference type="Proteomes" id="UP000334820">
    <property type="component" value="Unassembled WGS sequence"/>
</dbReference>
<dbReference type="PANTHER" id="PTHR43072:SF60">
    <property type="entry name" value="L-2,4-DIAMINOBUTYRIC ACID ACETYLTRANSFERASE"/>
    <property type="match status" value="1"/>
</dbReference>
<evidence type="ECO:0000313" key="2">
    <source>
        <dbReference type="EMBL" id="GER81877.1"/>
    </source>
</evidence>
<dbReference type="CDD" id="cd04301">
    <property type="entry name" value="NAT_SF"/>
    <property type="match status" value="1"/>
</dbReference>
<dbReference type="SUPFAM" id="SSF55729">
    <property type="entry name" value="Acyl-CoA N-acyltransferases (Nat)"/>
    <property type="match status" value="1"/>
</dbReference>
<feature type="domain" description="N-acetyltransferase" evidence="1">
    <location>
        <begin position="8"/>
        <end position="172"/>
    </location>
</feature>
<dbReference type="Gene3D" id="3.40.630.30">
    <property type="match status" value="1"/>
</dbReference>
<proteinExistence type="predicted"/>
<sequence length="236" mass="26280">MAVYLRDLSARSPTAADLPAVKELFAICARVEGEQEGHEEDGDLSASWQRMDFQLSSDAWLILTRQGQVVGYGAVWSVALAGAEVAQGSNWAFCVRVHPAYRGRGIGTLLLRLAEQRARAALEDIVVSERGCALLTTTVAYSNRSARALLEREGYQLERSFWYIVIESQTQAAWSERGRLTLELELEEEERSAPASRGPARLLEPVGRTLVRHYCCYEKQLLPGALNLQQAEQRKA</sequence>
<accession>A0A5J4K572</accession>
<dbReference type="PANTHER" id="PTHR43072">
    <property type="entry name" value="N-ACETYLTRANSFERASE"/>
    <property type="match status" value="1"/>
</dbReference>
<evidence type="ECO:0000313" key="3">
    <source>
        <dbReference type="Proteomes" id="UP000334820"/>
    </source>
</evidence>